<comment type="caution">
    <text evidence="1">The sequence shown here is derived from an EMBL/GenBank/DDBJ whole genome shotgun (WGS) entry which is preliminary data.</text>
</comment>
<organism evidence="1">
    <name type="scientific">Picea glauca</name>
    <name type="common">White spruce</name>
    <name type="synonym">Pinus glauca</name>
    <dbReference type="NCBI Taxonomy" id="3330"/>
    <lineage>
        <taxon>Eukaryota</taxon>
        <taxon>Viridiplantae</taxon>
        <taxon>Streptophyta</taxon>
        <taxon>Embryophyta</taxon>
        <taxon>Tracheophyta</taxon>
        <taxon>Spermatophyta</taxon>
        <taxon>Pinopsida</taxon>
        <taxon>Pinidae</taxon>
        <taxon>Conifers I</taxon>
        <taxon>Pinales</taxon>
        <taxon>Pinaceae</taxon>
        <taxon>Picea</taxon>
    </lineage>
</organism>
<gene>
    <name evidence="1" type="ORF">ABT39_MTgene1809</name>
</gene>
<keyword evidence="1" id="KW-0496">Mitochondrion</keyword>
<protein>
    <submittedName>
        <fullName evidence="1">Uncharacterized protein</fullName>
    </submittedName>
</protein>
<accession>A0A101LW87</accession>
<reference evidence="1" key="1">
    <citation type="journal article" date="2015" name="Genome Biol. Evol.">
        <title>Organellar Genomes of White Spruce (Picea glauca): Assembly and Annotation.</title>
        <authorList>
            <person name="Jackman S.D."/>
            <person name="Warren R.L."/>
            <person name="Gibb E.A."/>
            <person name="Vandervalk B.P."/>
            <person name="Mohamadi H."/>
            <person name="Chu J."/>
            <person name="Raymond A."/>
            <person name="Pleasance S."/>
            <person name="Coope R."/>
            <person name="Wildung M.R."/>
            <person name="Ritland C.E."/>
            <person name="Bousquet J."/>
            <person name="Jones S.J."/>
            <person name="Bohlmann J."/>
            <person name="Birol I."/>
        </authorList>
    </citation>
    <scope>NUCLEOTIDE SEQUENCE [LARGE SCALE GENOMIC DNA]</scope>
    <source>
        <tissue evidence="1">Flushing bud</tissue>
    </source>
</reference>
<dbReference type="EMBL" id="LKAM01000012">
    <property type="protein sequence ID" value="KUM46303.1"/>
    <property type="molecule type" value="Genomic_DNA"/>
</dbReference>
<geneLocation type="mitochondrion" evidence="1"/>
<proteinExistence type="predicted"/>
<sequence length="84" mass="9715">MRRFRRFEFHPSRKQDSLGVHWGSKRLGHERFMGVGTDIPTASLPYRFSGRNNPNSSSFLVVCSSTPYGFDCRNPPIELFYPAF</sequence>
<dbReference type="AlphaFoldDB" id="A0A101LW87"/>
<name>A0A101LW87_PICGL</name>
<evidence type="ECO:0000313" key="1">
    <source>
        <dbReference type="EMBL" id="KUM46303.1"/>
    </source>
</evidence>